<feature type="region of interest" description="Disordered" evidence="1">
    <location>
        <begin position="314"/>
        <end position="354"/>
    </location>
</feature>
<protein>
    <submittedName>
        <fullName evidence="4">Putative ribonuclease H-like domain-containing protein</fullName>
    </submittedName>
</protein>
<sequence length="1314" mass="148634">MALPDKHQLKFNIHKDAKTLMEAIEKRFRGNKETKKVQKTLLKKQYENFTGSSSESLDQIHDRLEKLITYLLNGGLIPSSGGTRHIWRNKVDLFNSLKIYEAEVKSSSSASTSTQNIAFVSTSNTDSTNKPVSVVASVSTIGAKIPISALSNVDTLSNALIYSFFASQSTSLQLENDDLKQIDADDLKEMDLQWKMDMYQSRDGYHVVPPPYTGTFMPVKPDLVFHDAPNVHETAHTAFNVELKDESKPKIPQNVLSFVQPTKQVKFLGIERHALCVKVWTIWSKTHVVPTVVLTKSTLVPNTVARQVTVDVPKPHLTRPRQAKPIITKSPSSPKRHIHHSSSPKARNSQHALKDKRVIDSGCSRHVKGNMFYLSNFKELHGGYVSFGCNPKGDKISVKDKNQVLLRVPKENNMYNVNLKNIVPSGELTYLFAKATLDESNLWHRRLGNINFKTMNKMVKVTASKQSNPSAGVQDNFAVEKAGEESIQQYVLFPVWSSGSTHPQNTDGDAAFEVNEPEFEGMKHEGYRNLSVEFEDFFNDIINEVNAADFPVPVVGQISTNSTNTFSVASPSNDVVSPTHGKSSCINTSQYPYDPNMLELKDITYFDDEYDVGVEADFTNLETSITVSPILITRVHKDHLVTQIIGDLSSATQTRSMKKVANDQSGLSQINNDDFHTCMFARFLLQEEPKRIHQALKDPSWIKAIQEELLQFKMQTVWVLVDLPLGKMAIGTKWVFRNKKDERGIVVRNKARLVAQGHTQEEGINNEELFSPVERIEAIRLFLAYASFMGFMVYQMDVKSAFLYGTIKEEVYVCQPLGFKDHDYLDKVYKVVKGLYRLHQAPRAWHETLANYLLENVACSDSDYAGASLDKKSTTGGCQFLGCRLISWQCKKQTVMATTSTVTEGQVSDLSSHTTKYSSPTLTQKVFANMRRVGKGCFEVETPLFEGMLVAQQADESVAKLNNDDVPAARVADEGAAERRMIADMDADVDVTLKDIAMDVAVDVEIKESADVLSIQDDEVEPAELQEVVEVVTTAKLITEVVTAGVVIRDPEETAIPSTIIHSKSKSKDKGKRILVEEPIPLKKQAQIEQDEAYARELDAELYKNIDWDEKTKEQMEEEDSRALKRISESQEDKVAKKQKLDKEVLVVDYEIYTENNKPYYKIIRADGSPQLFLSFLILLRNFDREDLEVLWELVKERFASSKPKNFSDDFLLSTLTYMFEKLDVQAKVWKNQRTVHGLAKVKSWRLLESCGVHIITFTSTQMILLVERRDPLTRFTLYQLINNVRLKVEEESEVSLELLRFIRQQLQEGFRAE</sequence>
<dbReference type="EMBL" id="BKCJ010008572">
    <property type="protein sequence ID" value="GEU82897.1"/>
    <property type="molecule type" value="Genomic_DNA"/>
</dbReference>
<dbReference type="Pfam" id="PF13976">
    <property type="entry name" value="gag_pre-integrs"/>
    <property type="match status" value="1"/>
</dbReference>
<proteinExistence type="predicted"/>
<name>A0A6L2NBN6_TANCI</name>
<evidence type="ECO:0000259" key="2">
    <source>
        <dbReference type="Pfam" id="PF07727"/>
    </source>
</evidence>
<feature type="domain" description="GAG-pre-integrase" evidence="3">
    <location>
        <begin position="414"/>
        <end position="460"/>
    </location>
</feature>
<organism evidence="4">
    <name type="scientific">Tanacetum cinerariifolium</name>
    <name type="common">Dalmatian daisy</name>
    <name type="synonym">Chrysanthemum cinerariifolium</name>
    <dbReference type="NCBI Taxonomy" id="118510"/>
    <lineage>
        <taxon>Eukaryota</taxon>
        <taxon>Viridiplantae</taxon>
        <taxon>Streptophyta</taxon>
        <taxon>Embryophyta</taxon>
        <taxon>Tracheophyta</taxon>
        <taxon>Spermatophyta</taxon>
        <taxon>Magnoliopsida</taxon>
        <taxon>eudicotyledons</taxon>
        <taxon>Gunneridae</taxon>
        <taxon>Pentapetalae</taxon>
        <taxon>asterids</taxon>
        <taxon>campanulids</taxon>
        <taxon>Asterales</taxon>
        <taxon>Asteraceae</taxon>
        <taxon>Asteroideae</taxon>
        <taxon>Anthemideae</taxon>
        <taxon>Anthemidinae</taxon>
        <taxon>Tanacetum</taxon>
    </lineage>
</organism>
<evidence type="ECO:0000256" key="1">
    <source>
        <dbReference type="SAM" id="MobiDB-lite"/>
    </source>
</evidence>
<dbReference type="InterPro" id="IPR025724">
    <property type="entry name" value="GAG-pre-integrase_dom"/>
</dbReference>
<dbReference type="InterPro" id="IPR013103">
    <property type="entry name" value="RVT_2"/>
</dbReference>
<feature type="domain" description="Reverse transcriptase Ty1/copia-type" evidence="2">
    <location>
        <begin position="716"/>
        <end position="855"/>
    </location>
</feature>
<comment type="caution">
    <text evidence="4">The sequence shown here is derived from an EMBL/GenBank/DDBJ whole genome shotgun (WGS) entry which is preliminary data.</text>
</comment>
<dbReference type="Pfam" id="PF07727">
    <property type="entry name" value="RVT_2"/>
    <property type="match status" value="1"/>
</dbReference>
<accession>A0A6L2NBN6</accession>
<gene>
    <name evidence="4" type="ORF">Tci_054875</name>
</gene>
<evidence type="ECO:0000259" key="3">
    <source>
        <dbReference type="Pfam" id="PF13976"/>
    </source>
</evidence>
<evidence type="ECO:0000313" key="4">
    <source>
        <dbReference type="EMBL" id="GEU82897.1"/>
    </source>
</evidence>
<reference evidence="4" key="1">
    <citation type="journal article" date="2019" name="Sci. Rep.">
        <title>Draft genome of Tanacetum cinerariifolium, the natural source of mosquito coil.</title>
        <authorList>
            <person name="Yamashiro T."/>
            <person name="Shiraishi A."/>
            <person name="Satake H."/>
            <person name="Nakayama K."/>
        </authorList>
    </citation>
    <scope>NUCLEOTIDE SEQUENCE</scope>
</reference>